<dbReference type="InterPro" id="IPR042490">
    <property type="entry name" value="Thio_Ohase/BAAT_N"/>
</dbReference>
<dbReference type="Pfam" id="PF08840">
    <property type="entry name" value="BAAT_C"/>
    <property type="match status" value="1"/>
</dbReference>
<evidence type="ECO:0000259" key="4">
    <source>
        <dbReference type="Pfam" id="PF04775"/>
    </source>
</evidence>
<feature type="active site" description="Charge relay system" evidence="3">
    <location>
        <position position="328"/>
    </location>
</feature>
<reference evidence="6" key="2">
    <citation type="submission" date="2025-09" db="UniProtKB">
        <authorList>
            <consortium name="Ensembl"/>
        </authorList>
    </citation>
    <scope>IDENTIFICATION</scope>
</reference>
<evidence type="ECO:0000256" key="1">
    <source>
        <dbReference type="ARBA" id="ARBA00006538"/>
    </source>
</evidence>
<feature type="domain" description="BAAT/Acyl-CoA thioester hydrolase C-terminal" evidence="5">
    <location>
        <begin position="205"/>
        <end position="410"/>
    </location>
</feature>
<evidence type="ECO:0000256" key="3">
    <source>
        <dbReference type="PIRSR" id="PIRSR016521-1"/>
    </source>
</evidence>
<dbReference type="InterPro" id="IPR029058">
    <property type="entry name" value="AB_hydrolase_fold"/>
</dbReference>
<evidence type="ECO:0000256" key="2">
    <source>
        <dbReference type="ARBA" id="ARBA00022832"/>
    </source>
</evidence>
<proteinExistence type="inferred from homology"/>
<evidence type="ECO:0000313" key="7">
    <source>
        <dbReference type="Proteomes" id="UP000694569"/>
    </source>
</evidence>
<accession>A0A8C5LZ58</accession>
<dbReference type="Pfam" id="PF04775">
    <property type="entry name" value="Bile_Hydr_Trans"/>
    <property type="match status" value="1"/>
</dbReference>
<keyword evidence="2" id="KW-0443">Lipid metabolism</keyword>
<dbReference type="Gene3D" id="3.40.50.1820">
    <property type="entry name" value="alpha/beta hydrolase"/>
    <property type="match status" value="1"/>
</dbReference>
<organism evidence="6 7">
    <name type="scientific">Leptobrachium leishanense</name>
    <name type="common">Leishan spiny toad</name>
    <dbReference type="NCBI Taxonomy" id="445787"/>
    <lineage>
        <taxon>Eukaryota</taxon>
        <taxon>Metazoa</taxon>
        <taxon>Chordata</taxon>
        <taxon>Craniata</taxon>
        <taxon>Vertebrata</taxon>
        <taxon>Euteleostomi</taxon>
        <taxon>Amphibia</taxon>
        <taxon>Batrachia</taxon>
        <taxon>Anura</taxon>
        <taxon>Pelobatoidea</taxon>
        <taxon>Megophryidae</taxon>
        <taxon>Leptobrachium</taxon>
    </lineage>
</organism>
<keyword evidence="2" id="KW-0276">Fatty acid metabolism</keyword>
<feature type="active site" description="Charge relay system" evidence="3">
    <location>
        <position position="234"/>
    </location>
</feature>
<evidence type="ECO:0000259" key="5">
    <source>
        <dbReference type="Pfam" id="PF08840"/>
    </source>
</evidence>
<dbReference type="GO" id="GO:0006631">
    <property type="term" value="P:fatty acid metabolic process"/>
    <property type="evidence" value="ECO:0007669"/>
    <property type="project" value="UniProtKB-KW"/>
</dbReference>
<evidence type="ECO:0000313" key="6">
    <source>
        <dbReference type="Ensembl" id="ENSLLEP00000006252.1"/>
    </source>
</evidence>
<dbReference type="SUPFAM" id="SSF53474">
    <property type="entry name" value="alpha/beta-Hydrolases"/>
    <property type="match status" value="1"/>
</dbReference>
<dbReference type="Proteomes" id="UP000694569">
    <property type="component" value="Unplaced"/>
</dbReference>
<dbReference type="Gene3D" id="2.60.40.2240">
    <property type="entry name" value="Acyl-CoA thioester hydrolase/BAAT N-terminal domain"/>
    <property type="match status" value="1"/>
</dbReference>
<feature type="domain" description="Acyl-CoA thioester hydrolase/bile acid-CoA amino acid N-acetyltransferase" evidence="4">
    <location>
        <begin position="14"/>
        <end position="143"/>
    </location>
</feature>
<dbReference type="InterPro" id="IPR006862">
    <property type="entry name" value="Thio_Ohase/aa_AcTrfase"/>
</dbReference>
<dbReference type="InterPro" id="IPR014940">
    <property type="entry name" value="BAAT_C"/>
</dbReference>
<keyword evidence="7" id="KW-1185">Reference proteome</keyword>
<dbReference type="Ensembl" id="ENSLLET00000006515.1">
    <property type="protein sequence ID" value="ENSLLEP00000006252.1"/>
    <property type="gene ID" value="ENSLLEG00000003945.1"/>
</dbReference>
<dbReference type="FunFam" id="2.60.40.2240:FF:000001">
    <property type="entry name" value="acyl-coenzyme A thioesterase 4"/>
    <property type="match status" value="1"/>
</dbReference>
<dbReference type="FunFam" id="3.40.50.1820:FF:000024">
    <property type="entry name" value="acyl-coenzyme A thioesterase 4"/>
    <property type="match status" value="1"/>
</dbReference>
<protein>
    <recommendedName>
        <fullName evidence="8">Bile acid-CoA:amino acid N-acyltransferase</fullName>
    </recommendedName>
</protein>
<dbReference type="PANTHER" id="PTHR10824:SF37">
    <property type="entry name" value="ACYL-COENZYME A AMINO ACID N-ACYLTRANSFERASE 1 ISOFORM X1"/>
    <property type="match status" value="1"/>
</dbReference>
<feature type="active site" description="Charge relay system" evidence="3">
    <location>
        <position position="362"/>
    </location>
</feature>
<reference evidence="6" key="1">
    <citation type="submission" date="2025-08" db="UniProtKB">
        <authorList>
            <consortium name="Ensembl"/>
        </authorList>
    </citation>
    <scope>IDENTIFICATION</scope>
</reference>
<dbReference type="GO" id="GO:0006637">
    <property type="term" value="P:acyl-CoA metabolic process"/>
    <property type="evidence" value="ECO:0007669"/>
    <property type="project" value="InterPro"/>
</dbReference>
<sequence length="421" mass="46341">MISLTITPEVTLADEPVKIQVCGLPPQRLITLRAWLKDERGEIFYSQAFYKSDNEGKIDLDCTPATGGDFQGVCPMGLLWALKPITPFQRLVKREVMETPFYVHVELYINVISQPTPHEDPLASKVVERWYVAPGIKRIKIKQGKVRGALFLPPGDGPFPGVIDIFGATGGLLEFRSSLLACRGFACLALAYFDYDDLPSFLGIVELEYYEEAIEVLLGNPKVLRDGVGVLAGCKGVEIALAMASYLPRVKATVCINGAITMTANSLRYGDIYMEGIPYHNERVLVSNTGAFQMTCTFPDPRKPEHEAYIPPLEKVKGPILFLVGEDDTLLDSVSCAKAAKDRAEAFGKKDISVLSFPGAGHLIEPPGSPLCTVTRSPYFTRPLLFGGELIPHCAAQETCWRELQDFFHINIAGPSRLSKL</sequence>
<evidence type="ECO:0008006" key="8">
    <source>
        <dbReference type="Google" id="ProtNLM"/>
    </source>
</evidence>
<dbReference type="PIRSF" id="PIRSF016521">
    <property type="entry name" value="Acyl-CoA_hydro"/>
    <property type="match status" value="1"/>
</dbReference>
<name>A0A8C5LZ58_9ANUR</name>
<comment type="similarity">
    <text evidence="1">Belongs to the C/M/P thioester hydrolase family.</text>
</comment>
<dbReference type="GO" id="GO:0047617">
    <property type="term" value="F:fatty acyl-CoA hydrolase activity"/>
    <property type="evidence" value="ECO:0007669"/>
    <property type="project" value="TreeGrafter"/>
</dbReference>
<dbReference type="AlphaFoldDB" id="A0A8C5LZ58"/>
<dbReference type="PANTHER" id="PTHR10824">
    <property type="entry name" value="ACYL-COENZYME A THIOESTERASE-RELATED"/>
    <property type="match status" value="1"/>
</dbReference>
<dbReference type="GeneTree" id="ENSGT00940000166139"/>
<dbReference type="InterPro" id="IPR016662">
    <property type="entry name" value="Acyl-CoA_thioEstase_long-chain"/>
</dbReference>